<comment type="caution">
    <text evidence="8">The sequence shown here is derived from an EMBL/GenBank/DDBJ whole genome shotgun (WGS) entry which is preliminary data.</text>
</comment>
<dbReference type="InterPro" id="IPR027521">
    <property type="entry name" value="Usb1"/>
</dbReference>
<feature type="compositionally biased region" description="Basic and acidic residues" evidence="7">
    <location>
        <begin position="285"/>
        <end position="294"/>
    </location>
</feature>
<sequence length="382" mass="38473">MAVSPRVVESPLHAPVGASGAAAPPRAPLPNPLALLEAGSAEERYDLLAPAAAGTGPSLPLAGPPGPPRTRSFPHVVGNFPTVVLLPVPGLDEPLDALYRKVRRLLPDLEPMAQDAPPEAAAAAAASGGGARGLPVVVGVGGLQAQKAPAGGTAPGALPTAHPGGLQRPTVQTHRGYHISLSRTVPVRHPQIAPLTEQLAERLGAMGSCFQVSLAGLRSFVNDEGSRSFVSVMATRGSEQICALIRQVDAAFGQHGLPAFHQVPLPHVSVGWLPGDQRTRIDQALRRLSPEGPRRPTSVSRTAASAGAQPAAAGPEAQAAAAAAAPAAAAAAAAAPAGGTEVGGSSEVAALAAAGEVVCSWTALRAVCVVGRREYQVWAPSS</sequence>
<dbReference type="GO" id="GO:0016829">
    <property type="term" value="F:lyase activity"/>
    <property type="evidence" value="ECO:0007669"/>
    <property type="project" value="UniProtKB-KW"/>
</dbReference>
<feature type="compositionally biased region" description="Low complexity" evidence="7">
    <location>
        <begin position="12"/>
        <end position="24"/>
    </location>
</feature>
<keyword evidence="3" id="KW-0456">Lyase</keyword>
<evidence type="ECO:0000256" key="1">
    <source>
        <dbReference type="ARBA" id="ARBA00022722"/>
    </source>
</evidence>
<evidence type="ECO:0000256" key="6">
    <source>
        <dbReference type="ARBA" id="ARBA00030030"/>
    </source>
</evidence>
<accession>A0A9W6BWM0</accession>
<gene>
    <name evidence="8" type="primary">PLEST008350</name>
    <name evidence="8" type="ORF">PLESTB_001504400</name>
</gene>
<keyword evidence="4" id="KW-0539">Nucleus</keyword>
<dbReference type="GO" id="GO:0005634">
    <property type="term" value="C:nucleus"/>
    <property type="evidence" value="ECO:0007669"/>
    <property type="project" value="TreeGrafter"/>
</dbReference>
<feature type="region of interest" description="Disordered" evidence="7">
    <location>
        <begin position="1"/>
        <end position="31"/>
    </location>
</feature>
<dbReference type="EMBL" id="BRXU01000028">
    <property type="protein sequence ID" value="GLC59597.1"/>
    <property type="molecule type" value="Genomic_DNA"/>
</dbReference>
<dbReference type="Proteomes" id="UP001165080">
    <property type="component" value="Unassembled WGS sequence"/>
</dbReference>
<evidence type="ECO:0000256" key="3">
    <source>
        <dbReference type="ARBA" id="ARBA00023239"/>
    </source>
</evidence>
<feature type="region of interest" description="Disordered" evidence="7">
    <location>
        <begin position="285"/>
        <end position="312"/>
    </location>
</feature>
<evidence type="ECO:0000256" key="2">
    <source>
        <dbReference type="ARBA" id="ARBA00022801"/>
    </source>
</evidence>
<evidence type="ECO:0000256" key="7">
    <source>
        <dbReference type="SAM" id="MobiDB-lite"/>
    </source>
</evidence>
<keyword evidence="9" id="KW-1185">Reference proteome</keyword>
<proteinExistence type="predicted"/>
<reference evidence="8 9" key="1">
    <citation type="journal article" date="2023" name="Commun. Biol.">
        <title>Reorganization of the ancestral sex-determining regions during the evolution of trioecy in Pleodorina starrii.</title>
        <authorList>
            <person name="Takahashi K."/>
            <person name="Suzuki S."/>
            <person name="Kawai-Toyooka H."/>
            <person name="Yamamoto K."/>
            <person name="Hamaji T."/>
            <person name="Ootsuki R."/>
            <person name="Yamaguchi H."/>
            <person name="Kawachi M."/>
            <person name="Higashiyama T."/>
            <person name="Nozaki H."/>
        </authorList>
    </citation>
    <scope>NUCLEOTIDE SEQUENCE [LARGE SCALE GENOMIC DNA]</scope>
    <source>
        <strain evidence="8 9">NIES-4479</strain>
    </source>
</reference>
<dbReference type="PANTHER" id="PTHR13522:SF3">
    <property type="entry name" value="U6 SNRNA PHOSPHODIESTERASE 1"/>
    <property type="match status" value="1"/>
</dbReference>
<dbReference type="GO" id="GO:0000175">
    <property type="term" value="F:3'-5'-RNA exonuclease activity"/>
    <property type="evidence" value="ECO:0007669"/>
    <property type="project" value="TreeGrafter"/>
</dbReference>
<organism evidence="8 9">
    <name type="scientific">Pleodorina starrii</name>
    <dbReference type="NCBI Taxonomy" id="330485"/>
    <lineage>
        <taxon>Eukaryota</taxon>
        <taxon>Viridiplantae</taxon>
        <taxon>Chlorophyta</taxon>
        <taxon>core chlorophytes</taxon>
        <taxon>Chlorophyceae</taxon>
        <taxon>CS clade</taxon>
        <taxon>Chlamydomonadales</taxon>
        <taxon>Volvocaceae</taxon>
        <taxon>Pleodorina</taxon>
    </lineage>
</organism>
<dbReference type="PANTHER" id="PTHR13522">
    <property type="entry name" value="U6 SNRNA PHOSPHODIESTERASE 1"/>
    <property type="match status" value="1"/>
</dbReference>
<feature type="compositionally biased region" description="Low complexity" evidence="7">
    <location>
        <begin position="303"/>
        <end position="312"/>
    </location>
</feature>
<protein>
    <recommendedName>
        <fullName evidence="5">U6 snRNA phosphodiesterase 1</fullName>
    </recommendedName>
    <alternativeName>
        <fullName evidence="6">3'-5' RNA exonuclease USB1</fullName>
    </alternativeName>
</protein>
<dbReference type="GO" id="GO:0034477">
    <property type="term" value="P:U6 snRNA 3'-end processing"/>
    <property type="evidence" value="ECO:0007669"/>
    <property type="project" value="InterPro"/>
</dbReference>
<dbReference type="AlphaFoldDB" id="A0A9W6BWM0"/>
<evidence type="ECO:0000313" key="8">
    <source>
        <dbReference type="EMBL" id="GLC59597.1"/>
    </source>
</evidence>
<name>A0A9W6BWM0_9CHLO</name>
<evidence type="ECO:0000256" key="5">
    <source>
        <dbReference type="ARBA" id="ARBA00029543"/>
    </source>
</evidence>
<evidence type="ECO:0000256" key="4">
    <source>
        <dbReference type="ARBA" id="ARBA00023242"/>
    </source>
</evidence>
<keyword evidence="1" id="KW-0540">Nuclease</keyword>
<evidence type="ECO:0000313" key="9">
    <source>
        <dbReference type="Proteomes" id="UP001165080"/>
    </source>
</evidence>
<dbReference type="Pfam" id="PF09749">
    <property type="entry name" value="HVSL"/>
    <property type="match status" value="1"/>
</dbReference>
<keyword evidence="2" id="KW-0378">Hydrolase</keyword>
<dbReference type="Gene3D" id="3.90.1140.10">
    <property type="entry name" value="Cyclic phosphodiesterase"/>
    <property type="match status" value="1"/>
</dbReference>